<dbReference type="Gene3D" id="1.10.10.60">
    <property type="entry name" value="Homeodomain-like"/>
    <property type="match status" value="1"/>
</dbReference>
<name>A0A1Y0XY79_ACEPA</name>
<feature type="region of interest" description="Disordered" evidence="1">
    <location>
        <begin position="34"/>
        <end position="54"/>
    </location>
</feature>
<organism evidence="3 4">
    <name type="scientific">Acetobacter pasteurianus subsp. pasteurianus</name>
    <dbReference type="NCBI Taxonomy" id="481145"/>
    <lineage>
        <taxon>Bacteria</taxon>
        <taxon>Pseudomonadati</taxon>
        <taxon>Pseudomonadota</taxon>
        <taxon>Alphaproteobacteria</taxon>
        <taxon>Acetobacterales</taxon>
        <taxon>Acetobacteraceae</taxon>
        <taxon>Acetobacter</taxon>
    </lineage>
</organism>
<dbReference type="CDD" id="cd00167">
    <property type="entry name" value="SANT"/>
    <property type="match status" value="1"/>
</dbReference>
<gene>
    <name evidence="3" type="ORF">S1001342_01522</name>
</gene>
<dbReference type="AlphaFoldDB" id="A0A1Y0XY79"/>
<protein>
    <recommendedName>
        <fullName evidence="2">Myb-like domain-containing protein</fullName>
    </recommendedName>
</protein>
<reference evidence="3 4" key="1">
    <citation type="submission" date="2017-05" db="EMBL/GenBank/DDBJ databases">
        <title>Genome sequence of Acetobacter pasteurianus subsp. pasteurianus strain SRCM101342.</title>
        <authorList>
            <person name="Cho S.H."/>
        </authorList>
    </citation>
    <scope>NUCLEOTIDE SEQUENCE [LARGE SCALE GENOMIC DNA]</scope>
    <source>
        <strain evidence="3 4">SRCM101342</strain>
    </source>
</reference>
<dbReference type="OrthoDB" id="7226238at2"/>
<evidence type="ECO:0000313" key="3">
    <source>
        <dbReference type="EMBL" id="ARW47848.1"/>
    </source>
</evidence>
<dbReference type="InterPro" id="IPR001005">
    <property type="entry name" value="SANT/Myb"/>
</dbReference>
<evidence type="ECO:0000313" key="4">
    <source>
        <dbReference type="Proteomes" id="UP000196205"/>
    </source>
</evidence>
<accession>A0A1Y0XY79</accession>
<proteinExistence type="predicted"/>
<dbReference type="Pfam" id="PF00249">
    <property type="entry name" value="Myb_DNA-binding"/>
    <property type="match status" value="1"/>
</dbReference>
<dbReference type="PROSITE" id="PS50090">
    <property type="entry name" value="MYB_LIKE"/>
    <property type="match status" value="1"/>
</dbReference>
<dbReference type="SUPFAM" id="SSF46689">
    <property type="entry name" value="Homeodomain-like"/>
    <property type="match status" value="1"/>
</dbReference>
<dbReference type="SMART" id="SM00717">
    <property type="entry name" value="SANT"/>
    <property type="match status" value="1"/>
</dbReference>
<feature type="domain" description="Myb-like" evidence="2">
    <location>
        <begin position="1"/>
        <end position="42"/>
    </location>
</feature>
<evidence type="ECO:0000256" key="1">
    <source>
        <dbReference type="SAM" id="MobiDB-lite"/>
    </source>
</evidence>
<dbReference type="EMBL" id="CP021509">
    <property type="protein sequence ID" value="ARW47848.1"/>
    <property type="molecule type" value="Genomic_DNA"/>
</dbReference>
<dbReference type="InterPro" id="IPR009057">
    <property type="entry name" value="Homeodomain-like_sf"/>
</dbReference>
<sequence length="221" mass="24943">MSKPKPWTPEEDAKLETLANAGKSWDAIAGVIGRSKSSCQSRASSPNSPVTLSEEGMRIRRARLAENMGNLRKTNVRTKKDTISLIVPLIQRGLTAQEIANEIGITKHHLTSYYYKDAKELACPRGKLTPQILQRIYLLRKSGLSLREIGYHFCMCMESVRQIIRRASSDEPRQESPNSEEMFLIRKNNGNALPTGHPIVMQGLWRGLEKWRMPDTNVARG</sequence>
<feature type="compositionally biased region" description="Low complexity" evidence="1">
    <location>
        <begin position="35"/>
        <end position="45"/>
    </location>
</feature>
<evidence type="ECO:0000259" key="2">
    <source>
        <dbReference type="PROSITE" id="PS50090"/>
    </source>
</evidence>
<dbReference type="Proteomes" id="UP000196205">
    <property type="component" value="Chromosome"/>
</dbReference>
<dbReference type="RefSeq" id="WP_087651722.1">
    <property type="nucleotide sequence ID" value="NZ_CP021509.1"/>
</dbReference>